<dbReference type="GO" id="GO:0004828">
    <property type="term" value="F:serine-tRNA ligase activity"/>
    <property type="evidence" value="ECO:0007669"/>
    <property type="project" value="UniProtKB-UniRule"/>
</dbReference>
<keyword evidence="4 12" id="KW-0963">Cytoplasm</keyword>
<dbReference type="PANTHER" id="PTHR43697">
    <property type="entry name" value="SERYL-TRNA SYNTHETASE"/>
    <property type="match status" value="1"/>
</dbReference>
<dbReference type="InterPro" id="IPR042103">
    <property type="entry name" value="SerRS_1_N_sf"/>
</dbReference>
<keyword evidence="9 12" id="KW-0030">Aminoacyl-tRNA synthetase</keyword>
<dbReference type="Proteomes" id="UP000637002">
    <property type="component" value="Unassembled WGS sequence"/>
</dbReference>
<feature type="binding site" evidence="13">
    <location>
        <position position="314"/>
    </location>
    <ligand>
        <name>L-serine</name>
        <dbReference type="ChEBI" id="CHEBI:33384"/>
    </ligand>
</feature>
<keyword evidence="7 12" id="KW-0067">ATP-binding</keyword>
<protein>
    <recommendedName>
        <fullName evidence="12">Serine--tRNA ligase</fullName>
        <ecNumber evidence="12">6.1.1.11</ecNumber>
    </recommendedName>
    <alternativeName>
        <fullName evidence="12">Seryl-tRNA synthetase</fullName>
        <shortName evidence="12">SerRS</shortName>
    </alternativeName>
    <alternativeName>
        <fullName evidence="12">Seryl-tRNA(Ser/Sec) synthetase</fullName>
    </alternativeName>
</protein>
<evidence type="ECO:0000256" key="4">
    <source>
        <dbReference type="ARBA" id="ARBA00022490"/>
    </source>
</evidence>
<keyword evidence="5 12" id="KW-0436">Ligase</keyword>
<gene>
    <name evidence="12 17" type="primary">serS</name>
    <name evidence="17" type="ORF">GCM10010994_29910</name>
</gene>
<dbReference type="PROSITE" id="PS50862">
    <property type="entry name" value="AA_TRNA_LIGASE_II"/>
    <property type="match status" value="1"/>
</dbReference>
<comment type="catalytic activity">
    <reaction evidence="10 12">
        <text>tRNA(Sec) + L-serine + ATP = L-seryl-tRNA(Sec) + AMP + diphosphate + H(+)</text>
        <dbReference type="Rhea" id="RHEA:42580"/>
        <dbReference type="Rhea" id="RHEA-COMP:9742"/>
        <dbReference type="Rhea" id="RHEA-COMP:10128"/>
        <dbReference type="ChEBI" id="CHEBI:15378"/>
        <dbReference type="ChEBI" id="CHEBI:30616"/>
        <dbReference type="ChEBI" id="CHEBI:33019"/>
        <dbReference type="ChEBI" id="CHEBI:33384"/>
        <dbReference type="ChEBI" id="CHEBI:78442"/>
        <dbReference type="ChEBI" id="CHEBI:78533"/>
        <dbReference type="ChEBI" id="CHEBI:456215"/>
        <dbReference type="EC" id="6.1.1.11"/>
    </reaction>
</comment>
<evidence type="ECO:0000256" key="3">
    <source>
        <dbReference type="ARBA" id="ARBA00010728"/>
    </source>
</evidence>
<feature type="binding site" evidence="12 14">
    <location>
        <begin position="314"/>
        <end position="316"/>
    </location>
    <ligand>
        <name>ATP</name>
        <dbReference type="ChEBI" id="CHEBI:30616"/>
    </ligand>
</feature>
<comment type="subcellular location">
    <subcellularLocation>
        <location evidence="1 12">Cytoplasm</location>
    </subcellularLocation>
</comment>
<feature type="binding site" evidence="12 13">
    <location>
        <position position="337"/>
    </location>
    <ligand>
        <name>L-serine</name>
        <dbReference type="ChEBI" id="CHEBI:33384"/>
    </ligand>
</feature>
<name>A0A916UD76_9HYPH</name>
<sequence>MHDIRLIRDDPATFDAGLKRRGLAPLSSVLIALDERRRAAIAAAQAAQERRNALSREIGEAMRAKDAARAEALKAEVAALKDGVPALERDERNAAAALDGELAAIPNLPAPEVPDGGDEHDNIEKSRFGMRADERTDQLVGVNAPKQHFELGEALGLMDFEAAAKLSGSRFVVVKGHLARLERAIGQFMIDLHTTEHGYEEVNPPLLVRDEVMFGTAQLPKFADDQFTAARTLSRHELLRAALSHATPEDGLAFKAGEIDIETLVDRVLERAPLKEDFWLIPTAEVPLTNLVRESILAEEELPKRFTALTPCFRAEAGAAGRDTRGMLRQHQFQKVELVSITVPEASREEHERMLACAEAVLQRLDLHYRVMTLCTGDMGFASAKTYDIEVWLPGQQAYREVSSCSTCNDFQARRMNARTRARDARQTRFVHTLNGSGTAVGRALIAVMETYQNADGSVTVPSALAPYMGGITRIERPLR</sequence>
<dbReference type="GO" id="GO:0006434">
    <property type="term" value="P:seryl-tRNA aminoacylation"/>
    <property type="evidence" value="ECO:0007669"/>
    <property type="project" value="UniProtKB-UniRule"/>
</dbReference>
<evidence type="ECO:0000256" key="6">
    <source>
        <dbReference type="ARBA" id="ARBA00022741"/>
    </source>
</evidence>
<dbReference type="GO" id="GO:0005737">
    <property type="term" value="C:cytoplasm"/>
    <property type="evidence" value="ECO:0007669"/>
    <property type="project" value="UniProtKB-SubCell"/>
</dbReference>
<feature type="binding site" evidence="12 14">
    <location>
        <begin position="401"/>
        <end position="404"/>
    </location>
    <ligand>
        <name>ATP</name>
        <dbReference type="ChEBI" id="CHEBI:30616"/>
    </ligand>
</feature>
<feature type="coiled-coil region" evidence="15">
    <location>
        <begin position="37"/>
        <end position="90"/>
    </location>
</feature>
<evidence type="ECO:0000256" key="11">
    <source>
        <dbReference type="ARBA" id="ARBA00048823"/>
    </source>
</evidence>
<dbReference type="PRINTS" id="PR00981">
    <property type="entry name" value="TRNASYNTHSER"/>
</dbReference>
<dbReference type="PIRSF" id="PIRSF001529">
    <property type="entry name" value="Ser-tRNA-synth_IIa"/>
    <property type="match status" value="1"/>
</dbReference>
<dbReference type="InterPro" id="IPR002317">
    <property type="entry name" value="Ser-tRNA-ligase_type_1"/>
</dbReference>
<evidence type="ECO:0000256" key="14">
    <source>
        <dbReference type="PIRSR" id="PIRSR001529-2"/>
    </source>
</evidence>
<dbReference type="EMBL" id="BMGG01000005">
    <property type="protein sequence ID" value="GGC69356.1"/>
    <property type="molecule type" value="Genomic_DNA"/>
</dbReference>
<comment type="subunit">
    <text evidence="12">Homodimer. The tRNA molecule binds across the dimer.</text>
</comment>
<reference evidence="17" key="1">
    <citation type="journal article" date="2014" name="Int. J. Syst. Evol. Microbiol.">
        <title>Complete genome sequence of Corynebacterium casei LMG S-19264T (=DSM 44701T), isolated from a smear-ripened cheese.</title>
        <authorList>
            <consortium name="US DOE Joint Genome Institute (JGI-PGF)"/>
            <person name="Walter F."/>
            <person name="Albersmeier A."/>
            <person name="Kalinowski J."/>
            <person name="Ruckert C."/>
        </authorList>
    </citation>
    <scope>NUCLEOTIDE SEQUENCE</scope>
    <source>
        <strain evidence="17">CGMCC 1.12919</strain>
    </source>
</reference>
<keyword evidence="8 12" id="KW-0648">Protein biosynthesis</keyword>
<evidence type="ECO:0000313" key="17">
    <source>
        <dbReference type="EMBL" id="GGC69356.1"/>
    </source>
</evidence>
<dbReference type="InterPro" id="IPR015866">
    <property type="entry name" value="Ser-tRNA-synth_1_N"/>
</dbReference>
<dbReference type="SUPFAM" id="SSF46589">
    <property type="entry name" value="tRNA-binding arm"/>
    <property type="match status" value="1"/>
</dbReference>
<dbReference type="InterPro" id="IPR033729">
    <property type="entry name" value="SerRS_core"/>
</dbReference>
<dbReference type="Pfam" id="PF02403">
    <property type="entry name" value="Seryl_tRNA_N"/>
    <property type="match status" value="1"/>
</dbReference>
<dbReference type="AlphaFoldDB" id="A0A916UD76"/>
<accession>A0A916UD76</accession>
<dbReference type="InterPro" id="IPR002314">
    <property type="entry name" value="aa-tRNA-synt_IIb"/>
</dbReference>
<dbReference type="RefSeq" id="WP_188609978.1">
    <property type="nucleotide sequence ID" value="NZ_BMGG01000005.1"/>
</dbReference>
<dbReference type="CDD" id="cd00770">
    <property type="entry name" value="SerRS_core"/>
    <property type="match status" value="1"/>
</dbReference>
<dbReference type="PANTHER" id="PTHR43697:SF1">
    <property type="entry name" value="SERINE--TRNA LIGASE"/>
    <property type="match status" value="1"/>
</dbReference>
<feature type="binding site" evidence="12">
    <location>
        <begin position="283"/>
        <end position="285"/>
    </location>
    <ligand>
        <name>L-serine</name>
        <dbReference type="ChEBI" id="CHEBI:33384"/>
    </ligand>
</feature>
<dbReference type="InterPro" id="IPR006195">
    <property type="entry name" value="aa-tRNA-synth_II"/>
</dbReference>
<evidence type="ECO:0000256" key="13">
    <source>
        <dbReference type="PIRSR" id="PIRSR001529-1"/>
    </source>
</evidence>
<dbReference type="Gene3D" id="3.30.930.10">
    <property type="entry name" value="Bira Bifunctional Protein, Domain 2"/>
    <property type="match status" value="1"/>
</dbReference>
<dbReference type="NCBIfam" id="TIGR00414">
    <property type="entry name" value="serS"/>
    <property type="match status" value="1"/>
</dbReference>
<dbReference type="SUPFAM" id="SSF55681">
    <property type="entry name" value="Class II aaRS and biotin synthetases"/>
    <property type="match status" value="1"/>
</dbReference>
<evidence type="ECO:0000256" key="8">
    <source>
        <dbReference type="ARBA" id="ARBA00022917"/>
    </source>
</evidence>
<reference evidence="17" key="2">
    <citation type="submission" date="2020-09" db="EMBL/GenBank/DDBJ databases">
        <authorList>
            <person name="Sun Q."/>
            <person name="Zhou Y."/>
        </authorList>
    </citation>
    <scope>NUCLEOTIDE SEQUENCE</scope>
    <source>
        <strain evidence="17">CGMCC 1.12919</strain>
    </source>
</reference>
<evidence type="ECO:0000256" key="7">
    <source>
        <dbReference type="ARBA" id="ARBA00022840"/>
    </source>
</evidence>
<dbReference type="InterPro" id="IPR010978">
    <property type="entry name" value="tRNA-bd_arm"/>
</dbReference>
<comment type="domain">
    <text evidence="12">Consists of two distinct domains, a catalytic core and a N-terminal extension that is involved in tRNA binding.</text>
</comment>
<dbReference type="Pfam" id="PF00587">
    <property type="entry name" value="tRNA-synt_2b"/>
    <property type="match status" value="1"/>
</dbReference>
<comment type="pathway">
    <text evidence="2 12">Aminoacyl-tRNA biosynthesis; selenocysteinyl-tRNA(Sec) biosynthesis; L-seryl-tRNA(Sec) from L-serine and tRNA(Sec): step 1/1.</text>
</comment>
<evidence type="ECO:0000256" key="1">
    <source>
        <dbReference type="ARBA" id="ARBA00004496"/>
    </source>
</evidence>
<comment type="catalytic activity">
    <reaction evidence="11 12">
        <text>tRNA(Ser) + L-serine + ATP = L-seryl-tRNA(Ser) + AMP + diphosphate + H(+)</text>
        <dbReference type="Rhea" id="RHEA:12292"/>
        <dbReference type="Rhea" id="RHEA-COMP:9669"/>
        <dbReference type="Rhea" id="RHEA-COMP:9703"/>
        <dbReference type="ChEBI" id="CHEBI:15378"/>
        <dbReference type="ChEBI" id="CHEBI:30616"/>
        <dbReference type="ChEBI" id="CHEBI:33019"/>
        <dbReference type="ChEBI" id="CHEBI:33384"/>
        <dbReference type="ChEBI" id="CHEBI:78442"/>
        <dbReference type="ChEBI" id="CHEBI:78533"/>
        <dbReference type="ChEBI" id="CHEBI:456215"/>
        <dbReference type="EC" id="6.1.1.11"/>
    </reaction>
</comment>
<dbReference type="Gene3D" id="1.10.287.40">
    <property type="entry name" value="Serine-tRNA synthetase, tRNA binding domain"/>
    <property type="match status" value="1"/>
</dbReference>
<feature type="binding site" evidence="13">
    <location>
        <position position="435"/>
    </location>
    <ligand>
        <name>L-serine</name>
        <dbReference type="ChEBI" id="CHEBI:33384"/>
    </ligand>
</feature>
<keyword evidence="6 12" id="KW-0547">Nucleotide-binding</keyword>
<comment type="caution">
    <text evidence="17">The sequence shown here is derived from an EMBL/GenBank/DDBJ whole genome shotgun (WGS) entry which is preliminary data.</text>
</comment>
<proteinExistence type="inferred from homology"/>
<organism evidence="17 18">
    <name type="scientific">Chelatococcus reniformis</name>
    <dbReference type="NCBI Taxonomy" id="1494448"/>
    <lineage>
        <taxon>Bacteria</taxon>
        <taxon>Pseudomonadati</taxon>
        <taxon>Pseudomonadota</taxon>
        <taxon>Alphaproteobacteria</taxon>
        <taxon>Hyphomicrobiales</taxon>
        <taxon>Chelatococcaceae</taxon>
        <taxon>Chelatococcus</taxon>
    </lineage>
</organism>
<evidence type="ECO:0000313" key="18">
    <source>
        <dbReference type="Proteomes" id="UP000637002"/>
    </source>
</evidence>
<keyword evidence="18" id="KW-1185">Reference proteome</keyword>
<evidence type="ECO:0000259" key="16">
    <source>
        <dbReference type="PROSITE" id="PS50862"/>
    </source>
</evidence>
<dbReference type="EC" id="6.1.1.11" evidence="12"/>
<evidence type="ECO:0000256" key="5">
    <source>
        <dbReference type="ARBA" id="ARBA00022598"/>
    </source>
</evidence>
<evidence type="ECO:0000256" key="9">
    <source>
        <dbReference type="ARBA" id="ARBA00023146"/>
    </source>
</evidence>
<dbReference type="GO" id="GO:0016260">
    <property type="term" value="P:selenocysteine biosynthetic process"/>
    <property type="evidence" value="ECO:0007669"/>
    <property type="project" value="UniProtKB-UniRule"/>
</dbReference>
<evidence type="ECO:0000256" key="2">
    <source>
        <dbReference type="ARBA" id="ARBA00005045"/>
    </source>
</evidence>
<feature type="binding site" evidence="13">
    <location>
        <position position="283"/>
    </location>
    <ligand>
        <name>L-serine</name>
        <dbReference type="ChEBI" id="CHEBI:33384"/>
    </ligand>
</feature>
<dbReference type="InterPro" id="IPR045864">
    <property type="entry name" value="aa-tRNA-synth_II/BPL/LPL"/>
</dbReference>
<dbReference type="HAMAP" id="MF_00176">
    <property type="entry name" value="Ser_tRNA_synth_type1"/>
    <property type="match status" value="1"/>
</dbReference>
<evidence type="ECO:0000256" key="15">
    <source>
        <dbReference type="SAM" id="Coils"/>
    </source>
</evidence>
<keyword evidence="15" id="KW-0175">Coiled coil</keyword>
<feature type="binding site" evidence="12">
    <location>
        <position position="437"/>
    </location>
    <ligand>
        <name>L-serine</name>
        <dbReference type="ChEBI" id="CHEBI:33384"/>
    </ligand>
</feature>
<evidence type="ECO:0000256" key="10">
    <source>
        <dbReference type="ARBA" id="ARBA00047929"/>
    </source>
</evidence>
<dbReference type="GO" id="GO:0005524">
    <property type="term" value="F:ATP binding"/>
    <property type="evidence" value="ECO:0007669"/>
    <property type="project" value="UniProtKB-UniRule"/>
</dbReference>
<feature type="domain" description="Aminoacyl-transfer RNA synthetases class-II family profile" evidence="16">
    <location>
        <begin position="180"/>
        <end position="462"/>
    </location>
</feature>
<comment type="similarity">
    <text evidence="3 12">Belongs to the class-II aminoacyl-tRNA synthetase family. Type-1 seryl-tRNA synthetase subfamily.</text>
</comment>
<evidence type="ECO:0000256" key="12">
    <source>
        <dbReference type="HAMAP-Rule" id="MF_00176"/>
    </source>
</evidence>
<comment type="function">
    <text evidence="12">Catalyzes the attachment of serine to tRNA(Ser). Is also able to aminoacylate tRNA(Sec) with serine, to form the misacylated tRNA L-seryl-tRNA(Sec), which will be further converted into selenocysteinyl-tRNA(Sec).</text>
</comment>
<comment type="caution">
    <text evidence="12">Lacks conserved residue(s) required for the propagation of feature annotation.</text>
</comment>